<dbReference type="AlphaFoldDB" id="A0A076LQV8"/>
<evidence type="ECO:0000313" key="1">
    <source>
        <dbReference type="EMBL" id="AIJ10386.1"/>
    </source>
</evidence>
<dbReference type="Proteomes" id="UP000028681">
    <property type="component" value="Chromosome"/>
</dbReference>
<organism evidence="1 2">
    <name type="scientific">Edwardsiella anguillarum ET080813</name>
    <dbReference type="NCBI Taxonomy" id="667120"/>
    <lineage>
        <taxon>Bacteria</taxon>
        <taxon>Pseudomonadati</taxon>
        <taxon>Pseudomonadota</taxon>
        <taxon>Gammaproteobacteria</taxon>
        <taxon>Enterobacterales</taxon>
        <taxon>Hafniaceae</taxon>
        <taxon>Edwardsiella</taxon>
    </lineage>
</organism>
<evidence type="ECO:0000313" key="2">
    <source>
        <dbReference type="Proteomes" id="UP000028681"/>
    </source>
</evidence>
<name>A0A076LQV8_9GAMM</name>
<dbReference type="RefSeq" id="WP_225865068.1">
    <property type="nucleotide sequence ID" value="NZ_CP006664.1"/>
</dbReference>
<dbReference type="GeneID" id="80988366"/>
<sequence>MALDNRYEYWRLQPQKKAMSIMIHNIDREIWNDLMTRSTTAMLALMDAQTAMNGIAI</sequence>
<dbReference type="EMBL" id="CP006664">
    <property type="protein sequence ID" value="AIJ10386.1"/>
    <property type="molecule type" value="Genomic_DNA"/>
</dbReference>
<gene>
    <name evidence="1" type="ORF">ETEE_3977</name>
</gene>
<proteinExistence type="predicted"/>
<accession>A0A076LQV8</accession>
<dbReference type="HOGENOM" id="CLU_2989440_0_0_6"/>
<protein>
    <submittedName>
        <fullName evidence="1">Uncharacterized protein</fullName>
    </submittedName>
</protein>
<dbReference type="KEGG" id="ete:ETEE_3977"/>
<reference evidence="1 2" key="1">
    <citation type="journal article" date="2012" name="PLoS ONE">
        <title>Edwardsiella comparative phylogenomics reveal the new intra/inter-species taxonomic relationships, virulence evolution and niche adaptation mechanisms.</title>
        <authorList>
            <person name="Yang M."/>
            <person name="Lv Y."/>
            <person name="Xiao J."/>
            <person name="Wu H."/>
            <person name="Zheng H."/>
            <person name="Liu Q."/>
            <person name="Zhang Y."/>
            <person name="Wang Q."/>
        </authorList>
    </citation>
    <scope>NUCLEOTIDE SEQUENCE [LARGE SCALE GENOMIC DNA]</scope>
    <source>
        <strain evidence="2">080813</strain>
    </source>
</reference>